<name>A0AAN6XXB1_9PEZI</name>
<dbReference type="EMBL" id="MU863876">
    <property type="protein sequence ID" value="KAK4205392.1"/>
    <property type="molecule type" value="Genomic_DNA"/>
</dbReference>
<reference evidence="1" key="2">
    <citation type="submission" date="2023-05" db="EMBL/GenBank/DDBJ databases">
        <authorList>
            <consortium name="Lawrence Berkeley National Laboratory"/>
            <person name="Steindorff A."/>
            <person name="Hensen N."/>
            <person name="Bonometti L."/>
            <person name="Westerberg I."/>
            <person name="Brannstrom I.O."/>
            <person name="Guillou S."/>
            <person name="Cros-Aarteil S."/>
            <person name="Calhoun S."/>
            <person name="Haridas S."/>
            <person name="Kuo A."/>
            <person name="Mondo S."/>
            <person name="Pangilinan J."/>
            <person name="Riley R."/>
            <person name="Labutti K."/>
            <person name="Andreopoulos B."/>
            <person name="Lipzen A."/>
            <person name="Chen C."/>
            <person name="Yanf M."/>
            <person name="Daum C."/>
            <person name="Ng V."/>
            <person name="Clum A."/>
            <person name="Ohm R."/>
            <person name="Martin F."/>
            <person name="Silar P."/>
            <person name="Natvig D."/>
            <person name="Lalanne C."/>
            <person name="Gautier V."/>
            <person name="Ament-Velasquez S.L."/>
            <person name="Kruys A."/>
            <person name="Hutchinson M.I."/>
            <person name="Powell A.J."/>
            <person name="Barry K."/>
            <person name="Miller A.N."/>
            <person name="Grigoriev I.V."/>
            <person name="Debuchy R."/>
            <person name="Gladieux P."/>
            <person name="Thoren M.H."/>
            <person name="Johannesson H."/>
        </authorList>
    </citation>
    <scope>NUCLEOTIDE SEQUENCE</scope>
    <source>
        <strain evidence="1">CBS 315.58</strain>
    </source>
</reference>
<gene>
    <name evidence="1" type="ORF">QBC40DRAFT_161598</name>
</gene>
<reference evidence="1" key="1">
    <citation type="journal article" date="2023" name="Mol. Phylogenet. Evol.">
        <title>Genome-scale phylogeny and comparative genomics of the fungal order Sordariales.</title>
        <authorList>
            <person name="Hensen N."/>
            <person name="Bonometti L."/>
            <person name="Westerberg I."/>
            <person name="Brannstrom I.O."/>
            <person name="Guillou S."/>
            <person name="Cros-Aarteil S."/>
            <person name="Calhoun S."/>
            <person name="Haridas S."/>
            <person name="Kuo A."/>
            <person name="Mondo S."/>
            <person name="Pangilinan J."/>
            <person name="Riley R."/>
            <person name="LaButti K."/>
            <person name="Andreopoulos B."/>
            <person name="Lipzen A."/>
            <person name="Chen C."/>
            <person name="Yan M."/>
            <person name="Daum C."/>
            <person name="Ng V."/>
            <person name="Clum A."/>
            <person name="Steindorff A."/>
            <person name="Ohm R.A."/>
            <person name="Martin F."/>
            <person name="Silar P."/>
            <person name="Natvig D.O."/>
            <person name="Lalanne C."/>
            <person name="Gautier V."/>
            <person name="Ament-Velasquez S.L."/>
            <person name="Kruys A."/>
            <person name="Hutchinson M.I."/>
            <person name="Powell A.J."/>
            <person name="Barry K."/>
            <person name="Miller A.N."/>
            <person name="Grigoriev I.V."/>
            <person name="Debuchy R."/>
            <person name="Gladieux P."/>
            <person name="Hiltunen Thoren M."/>
            <person name="Johannesson H."/>
        </authorList>
    </citation>
    <scope>NUCLEOTIDE SEQUENCE</scope>
    <source>
        <strain evidence="1">CBS 315.58</strain>
    </source>
</reference>
<keyword evidence="2" id="KW-1185">Reference proteome</keyword>
<protein>
    <submittedName>
        <fullName evidence="1">Uncharacterized protein</fullName>
    </submittedName>
</protein>
<feature type="non-terminal residue" evidence="1">
    <location>
        <position position="74"/>
    </location>
</feature>
<comment type="caution">
    <text evidence="1">The sequence shown here is derived from an EMBL/GenBank/DDBJ whole genome shotgun (WGS) entry which is preliminary data.</text>
</comment>
<evidence type="ECO:0000313" key="2">
    <source>
        <dbReference type="Proteomes" id="UP001303160"/>
    </source>
</evidence>
<sequence length="74" mass="8916">IKFVKYRNLKTFINYYLNDISNIDGAAAFLNLEPKRNFIENFRSTFIRKILDILFSLPSKNLEKLKHYKNFIKL</sequence>
<proteinExistence type="predicted"/>
<accession>A0AAN6XXB1</accession>
<feature type="non-terminal residue" evidence="1">
    <location>
        <position position="1"/>
    </location>
</feature>
<dbReference type="AlphaFoldDB" id="A0AAN6XXB1"/>
<evidence type="ECO:0000313" key="1">
    <source>
        <dbReference type="EMBL" id="KAK4205392.1"/>
    </source>
</evidence>
<organism evidence="1 2">
    <name type="scientific">Triangularia verruculosa</name>
    <dbReference type="NCBI Taxonomy" id="2587418"/>
    <lineage>
        <taxon>Eukaryota</taxon>
        <taxon>Fungi</taxon>
        <taxon>Dikarya</taxon>
        <taxon>Ascomycota</taxon>
        <taxon>Pezizomycotina</taxon>
        <taxon>Sordariomycetes</taxon>
        <taxon>Sordariomycetidae</taxon>
        <taxon>Sordariales</taxon>
        <taxon>Podosporaceae</taxon>
        <taxon>Triangularia</taxon>
    </lineage>
</organism>
<dbReference type="Proteomes" id="UP001303160">
    <property type="component" value="Unassembled WGS sequence"/>
</dbReference>